<name>A0A0D7BSS1_9AGAR</name>
<evidence type="ECO:0000313" key="2">
    <source>
        <dbReference type="Proteomes" id="UP000054007"/>
    </source>
</evidence>
<protein>
    <submittedName>
        <fullName evidence="1">Uncharacterized protein</fullName>
    </submittedName>
</protein>
<organism evidence="1 2">
    <name type="scientific">Cylindrobasidium torrendii FP15055 ss-10</name>
    <dbReference type="NCBI Taxonomy" id="1314674"/>
    <lineage>
        <taxon>Eukaryota</taxon>
        <taxon>Fungi</taxon>
        <taxon>Dikarya</taxon>
        <taxon>Basidiomycota</taxon>
        <taxon>Agaricomycotina</taxon>
        <taxon>Agaricomycetes</taxon>
        <taxon>Agaricomycetidae</taxon>
        <taxon>Agaricales</taxon>
        <taxon>Marasmiineae</taxon>
        <taxon>Physalacriaceae</taxon>
        <taxon>Cylindrobasidium</taxon>
    </lineage>
</organism>
<sequence length="163" mass="17853">MATFTGVHSSPTPTAASHVIRTHWSPRGGSPGLKAEGVNIHPIHELHTSTTENHAVFGFWRVDGFTPRTANDAERLRAIAFEVFAAHDNGYPSVRENRSKGIRCRTWLFRFIKALAEDGFFSARPSTASGIAAMREYIQAESTASEILLGGDNTTYECAFATI</sequence>
<keyword evidence="2" id="KW-1185">Reference proteome</keyword>
<evidence type="ECO:0000313" key="1">
    <source>
        <dbReference type="EMBL" id="KIY73457.1"/>
    </source>
</evidence>
<accession>A0A0D7BSS1</accession>
<reference evidence="1 2" key="1">
    <citation type="journal article" date="2015" name="Fungal Genet. Biol.">
        <title>Evolution of novel wood decay mechanisms in Agaricales revealed by the genome sequences of Fistulina hepatica and Cylindrobasidium torrendii.</title>
        <authorList>
            <person name="Floudas D."/>
            <person name="Held B.W."/>
            <person name="Riley R."/>
            <person name="Nagy L.G."/>
            <person name="Koehler G."/>
            <person name="Ransdell A.S."/>
            <person name="Younus H."/>
            <person name="Chow J."/>
            <person name="Chiniquy J."/>
            <person name="Lipzen A."/>
            <person name="Tritt A."/>
            <person name="Sun H."/>
            <person name="Haridas S."/>
            <person name="LaButti K."/>
            <person name="Ohm R.A."/>
            <person name="Kues U."/>
            <person name="Blanchette R.A."/>
            <person name="Grigoriev I.V."/>
            <person name="Minto R.E."/>
            <person name="Hibbett D.S."/>
        </authorList>
    </citation>
    <scope>NUCLEOTIDE SEQUENCE [LARGE SCALE GENOMIC DNA]</scope>
    <source>
        <strain evidence="1 2">FP15055 ss-10</strain>
    </source>
</reference>
<dbReference type="EMBL" id="KN880436">
    <property type="protein sequence ID" value="KIY73457.1"/>
    <property type="molecule type" value="Genomic_DNA"/>
</dbReference>
<proteinExistence type="predicted"/>
<gene>
    <name evidence="1" type="ORF">CYLTODRAFT_439986</name>
</gene>
<dbReference type="AlphaFoldDB" id="A0A0D7BSS1"/>
<dbReference type="OrthoDB" id="2603374at2759"/>
<dbReference type="Proteomes" id="UP000054007">
    <property type="component" value="Unassembled WGS sequence"/>
</dbReference>